<reference evidence="4 5" key="2">
    <citation type="submission" date="2018-11" db="EMBL/GenBank/DDBJ databases">
        <authorList>
            <consortium name="Pathogen Informatics"/>
        </authorList>
    </citation>
    <scope>NUCLEOTIDE SEQUENCE [LARGE SCALE GENOMIC DNA]</scope>
    <source>
        <strain evidence="4 5">Costa Rica</strain>
    </source>
</reference>
<evidence type="ECO:0000256" key="1">
    <source>
        <dbReference type="ARBA" id="ARBA00006043"/>
    </source>
</evidence>
<evidence type="ECO:0000259" key="3">
    <source>
        <dbReference type="Pfam" id="PF03152"/>
    </source>
</evidence>
<name>A0A0R3PKR3_ANGCS</name>
<dbReference type="GO" id="GO:0006511">
    <property type="term" value="P:ubiquitin-dependent protein catabolic process"/>
    <property type="evidence" value="ECO:0007669"/>
    <property type="project" value="InterPro"/>
</dbReference>
<proteinExistence type="inferred from homology"/>
<protein>
    <submittedName>
        <fullName evidence="6">Protein NYNRIN-like</fullName>
    </submittedName>
</protein>
<dbReference type="GO" id="GO:0036503">
    <property type="term" value="P:ERAD pathway"/>
    <property type="evidence" value="ECO:0007669"/>
    <property type="project" value="TreeGrafter"/>
</dbReference>
<dbReference type="OrthoDB" id="422728at2759"/>
<evidence type="ECO:0000313" key="5">
    <source>
        <dbReference type="Proteomes" id="UP000267027"/>
    </source>
</evidence>
<dbReference type="GO" id="GO:0034098">
    <property type="term" value="C:VCP-NPL4-UFD1 AAA ATPase complex"/>
    <property type="evidence" value="ECO:0007669"/>
    <property type="project" value="TreeGrafter"/>
</dbReference>
<reference evidence="6" key="1">
    <citation type="submission" date="2017-02" db="UniProtKB">
        <authorList>
            <consortium name="WormBaseParasite"/>
        </authorList>
    </citation>
    <scope>IDENTIFICATION</scope>
</reference>
<evidence type="ECO:0000256" key="2">
    <source>
        <dbReference type="ARBA" id="ARBA00022786"/>
    </source>
</evidence>
<dbReference type="EMBL" id="UYYA01003857">
    <property type="protein sequence ID" value="VDM56806.1"/>
    <property type="molecule type" value="Genomic_DNA"/>
</dbReference>
<comment type="similarity">
    <text evidence="1">Belongs to the UFD1 family.</text>
</comment>
<dbReference type="PANTHER" id="PTHR12555">
    <property type="entry name" value="UBIQUITIN FUSION DEGRADATON PROTEIN 1"/>
    <property type="match status" value="1"/>
</dbReference>
<evidence type="ECO:0000313" key="6">
    <source>
        <dbReference type="WBParaSite" id="ACOC_0000522001-mRNA-1"/>
    </source>
</evidence>
<dbReference type="Proteomes" id="UP000267027">
    <property type="component" value="Unassembled WGS sequence"/>
</dbReference>
<gene>
    <name evidence="4" type="ORF">ACOC_LOCUS5221</name>
</gene>
<feature type="domain" description="Ubiquitin fusion degradation protein UFD1 N-terminal subdomain 1" evidence="3">
    <location>
        <begin position="34"/>
        <end position="123"/>
    </location>
</feature>
<dbReference type="GO" id="GO:0031593">
    <property type="term" value="F:polyubiquitin modification-dependent protein binding"/>
    <property type="evidence" value="ECO:0007669"/>
    <property type="project" value="TreeGrafter"/>
</dbReference>
<dbReference type="WBParaSite" id="ACOC_0000522001-mRNA-1">
    <property type="protein sequence ID" value="ACOC_0000522001-mRNA-1"/>
    <property type="gene ID" value="ACOC_0000522001"/>
</dbReference>
<dbReference type="InterPro" id="IPR004854">
    <property type="entry name" value="Ufd1-like"/>
</dbReference>
<dbReference type="Gene3D" id="2.40.40.50">
    <property type="entry name" value="Ubiquitin fusion degradation protein UFD1, N-terminal domain"/>
    <property type="match status" value="1"/>
</dbReference>
<dbReference type="InterPro" id="IPR055417">
    <property type="entry name" value="UFD1_N1"/>
</dbReference>
<dbReference type="InterPro" id="IPR042299">
    <property type="entry name" value="Ufd1-like_Nn"/>
</dbReference>
<dbReference type="Pfam" id="PF03152">
    <property type="entry name" value="UFD1_N1"/>
    <property type="match status" value="1"/>
</dbReference>
<keyword evidence="2" id="KW-0833">Ubl conjugation pathway</keyword>
<keyword evidence="5" id="KW-1185">Reference proteome</keyword>
<evidence type="ECO:0000313" key="4">
    <source>
        <dbReference type="EMBL" id="VDM56806.1"/>
    </source>
</evidence>
<dbReference type="STRING" id="334426.A0A0R3PKR3"/>
<dbReference type="PANTHER" id="PTHR12555:SF13">
    <property type="entry name" value="UBIQUITIN RECOGNITION FACTOR IN ER-ASSOCIATED DEGRADATION PROTEIN 1"/>
    <property type="match status" value="1"/>
</dbReference>
<dbReference type="AlphaFoldDB" id="A0A0R3PKR3"/>
<accession>A0A0R3PKR3</accession>
<organism evidence="6">
    <name type="scientific">Angiostrongylus costaricensis</name>
    <name type="common">Nematode worm</name>
    <dbReference type="NCBI Taxonomy" id="334426"/>
    <lineage>
        <taxon>Eukaryota</taxon>
        <taxon>Metazoa</taxon>
        <taxon>Ecdysozoa</taxon>
        <taxon>Nematoda</taxon>
        <taxon>Chromadorea</taxon>
        <taxon>Rhabditida</taxon>
        <taxon>Rhabditina</taxon>
        <taxon>Rhabditomorpha</taxon>
        <taxon>Strongyloidea</taxon>
        <taxon>Metastrongylidae</taxon>
        <taxon>Angiostrongylus</taxon>
    </lineage>
</organism>
<sequence>MKDEFIKKTHYNNDNPSQEKDKTQVDLFYAFSCCNCDKSEEIISRLNKCGMIVVPSTFFQNVDPSKISLPLCVKVSSTKPDVFTHCGIWDYSAPEGIVYVPGWVIKRLSIKDGEMVRLEPAILPAATSALLISLSPIKHLFRKDRDFSRILTENYDFLTTNDLISIKFNCHCFDVLVTDVKPDGAACILIPDVVKILWKAVEETQPPLAPKRNNFPLKVRSNKRWSSRVRVTPEIPFNTQFSTPVYYAPPIEEKLYARWHLVYVNFEIDCETKFDFDESEQKLERK</sequence>